<organism evidence="8 9">
    <name type="scientific">Clostridium felsineum</name>
    <dbReference type="NCBI Taxonomy" id="36839"/>
    <lineage>
        <taxon>Bacteria</taxon>
        <taxon>Bacillati</taxon>
        <taxon>Bacillota</taxon>
        <taxon>Clostridia</taxon>
        <taxon>Eubacteriales</taxon>
        <taxon>Clostridiaceae</taxon>
        <taxon>Clostridium</taxon>
    </lineage>
</organism>
<keyword evidence="9" id="KW-1185">Reference proteome</keyword>
<evidence type="ECO:0000256" key="2">
    <source>
        <dbReference type="ARBA" id="ARBA00022475"/>
    </source>
</evidence>
<evidence type="ECO:0000256" key="1">
    <source>
        <dbReference type="ARBA" id="ARBA00004651"/>
    </source>
</evidence>
<reference evidence="8 9" key="1">
    <citation type="submission" date="2022-04" db="EMBL/GenBank/DDBJ databases">
        <title>Genome sequence of C. roseum typestrain.</title>
        <authorList>
            <person name="Poehlein A."/>
            <person name="Schoch T."/>
            <person name="Duerre P."/>
            <person name="Daniel R."/>
        </authorList>
    </citation>
    <scope>NUCLEOTIDE SEQUENCE [LARGE SCALE GENOMIC DNA]</scope>
    <source>
        <strain evidence="8 9">DSM 7320</strain>
    </source>
</reference>
<dbReference type="GO" id="GO:0005886">
    <property type="term" value="C:plasma membrane"/>
    <property type="evidence" value="ECO:0007669"/>
    <property type="project" value="UniProtKB-SubCell"/>
</dbReference>
<name>A0A1S8LWV6_9CLOT</name>
<proteinExistence type="predicted"/>
<evidence type="ECO:0000313" key="8">
    <source>
        <dbReference type="EMBL" id="URZ13426.1"/>
    </source>
</evidence>
<evidence type="ECO:0000256" key="3">
    <source>
        <dbReference type="ARBA" id="ARBA00022676"/>
    </source>
</evidence>
<protein>
    <recommendedName>
        <fullName evidence="10">Glycosyltransferase RgtA/B/C/D-like domain-containing protein</fullName>
    </recommendedName>
</protein>
<evidence type="ECO:0000256" key="5">
    <source>
        <dbReference type="ARBA" id="ARBA00022692"/>
    </source>
</evidence>
<keyword evidence="6" id="KW-1133">Transmembrane helix</keyword>
<evidence type="ECO:0000256" key="4">
    <source>
        <dbReference type="ARBA" id="ARBA00022679"/>
    </source>
</evidence>
<keyword evidence="3" id="KW-0328">Glycosyltransferase</keyword>
<dbReference type="PANTHER" id="PTHR33908">
    <property type="entry name" value="MANNOSYLTRANSFERASE YKCB-RELATED"/>
    <property type="match status" value="1"/>
</dbReference>
<keyword evidence="4" id="KW-0808">Transferase</keyword>
<evidence type="ECO:0000313" key="9">
    <source>
        <dbReference type="Proteomes" id="UP000190951"/>
    </source>
</evidence>
<dbReference type="InterPro" id="IPR050297">
    <property type="entry name" value="LipidA_mod_glycosyltrf_83"/>
</dbReference>
<dbReference type="Proteomes" id="UP000190951">
    <property type="component" value="Chromosome"/>
</dbReference>
<keyword evidence="5" id="KW-0812">Transmembrane</keyword>
<evidence type="ECO:0000256" key="7">
    <source>
        <dbReference type="ARBA" id="ARBA00023136"/>
    </source>
</evidence>
<dbReference type="GO" id="GO:0009103">
    <property type="term" value="P:lipopolysaccharide biosynthetic process"/>
    <property type="evidence" value="ECO:0007669"/>
    <property type="project" value="UniProtKB-ARBA"/>
</dbReference>
<dbReference type="KEGG" id="crw:CROST_041920"/>
<dbReference type="RefSeq" id="WP_077834919.1">
    <property type="nucleotide sequence ID" value="NZ_CP096983.1"/>
</dbReference>
<evidence type="ECO:0008006" key="10">
    <source>
        <dbReference type="Google" id="ProtNLM"/>
    </source>
</evidence>
<dbReference type="GO" id="GO:0016763">
    <property type="term" value="F:pentosyltransferase activity"/>
    <property type="evidence" value="ECO:0007669"/>
    <property type="project" value="TreeGrafter"/>
</dbReference>
<accession>A0A1S8LWV6</accession>
<keyword evidence="2" id="KW-1003">Cell membrane</keyword>
<evidence type="ECO:0000256" key="6">
    <source>
        <dbReference type="ARBA" id="ARBA00022989"/>
    </source>
</evidence>
<sequence>MRELMNREGKRFYLFSGVIAFAICVLWVIFVKTIPYSDFNYYDTLAKSIAAGGDWGNTYTSVGYAVTLGYVYKLFGTSIVVGKAFNLFLTFISYIALYSLLRKLNISEAKRKILFLMFIFFPCNIFYNSILAVEIFFTTLFLIIISVYFSNNKFKYVIIGIISGVEVMTKPFFIVFFFAIFLVEVITEKKFKKPILNSIIVLVLSCIVVSPFVYRNTKMMGQFTSVSNNGGIVLYINNNSQNTWGRWMDVAKVKDSVALTKAYKKANMTEKNHMLSKAAKKWIAAHPIGFVKLGFKRLLNTYYVGDDIIFTFNGANLSAGIQHLLLVITNLIRNLIFIPGTVGIIAYSVIIIRKLLKRKSNELDKFSVFALVCFYMYTCVYFVTEGQGRYAFPSILILVFFFLSIIKIDKLFEKKKSVFY</sequence>
<dbReference type="AlphaFoldDB" id="A0A1S8LWV6"/>
<dbReference type="PANTHER" id="PTHR33908:SF11">
    <property type="entry name" value="MEMBRANE PROTEIN"/>
    <property type="match status" value="1"/>
</dbReference>
<comment type="subcellular location">
    <subcellularLocation>
        <location evidence="1">Cell membrane</location>
        <topology evidence="1">Multi-pass membrane protein</topology>
    </subcellularLocation>
</comment>
<keyword evidence="7" id="KW-0472">Membrane</keyword>
<dbReference type="EMBL" id="CP096983">
    <property type="protein sequence ID" value="URZ13426.1"/>
    <property type="molecule type" value="Genomic_DNA"/>
</dbReference>
<gene>
    <name evidence="8" type="ORF">CROST_041920</name>
</gene>
<dbReference type="STRING" id="84029.CROST_30040"/>